<keyword evidence="1" id="KW-0472">Membrane</keyword>
<feature type="transmembrane region" description="Helical" evidence="1">
    <location>
        <begin position="56"/>
        <end position="78"/>
    </location>
</feature>
<sequence>MSPLVTVGLVTAVLGITVAVLPGITADRPAAVLLAAVLLGLAGAALRPALVRLLSAIGWIGVVAGWLVAQAVLVYAVLALTPGLRVDGFWTAFWAAWLGAVLMSVGLWVVTAGQPGAVTQHLLRVNRRFRRAVPRTDVPGVVLIQIDGLSAPLARWAIDAGNLPTLGRWLADGSHTLTEWHAELPATTPASQAGLLHGAAGHVPAFRWYEKSTGRLLVTNRPKDSALIEARFSTGRGLLADGGVSVSNVFSGDAATSLLTMSTVSARRRAGGPARYVSAYLLDPFGLTRSVVLTVGEIVKELYQARRRRLRDVRPRLGRSWSYVLLRGATNVLLRQLNLTVVAEQMMRGAPSVFCDFVDYDEIAHHAGPARPEAMASLEGLDGVLATLEQVAAAAPRPYYFVVLSDHGQSQGATFAQRYGVGLEELVRSLTAGETVLSAGDDEQQGRTDLLRAEVFRGQAEQDTPTTSGRPEVVVAASGNLALVYLARLPGRLTAEEIDARYPRLLPGLIEHPGVGWVMVRSGECGPVVRGRAGSRRLADDHVDGVDPLAGFGARAADDLRRHDTLADVGDLLVNSSWNPETQEVAAFEELIGCHGGLGGWQSRPVLIHPRDWPVPDELVGADAVHRLLCGWLELVGCRTPAGQP</sequence>
<dbReference type="Pfam" id="PF01663">
    <property type="entry name" value="Phosphodiest"/>
    <property type="match status" value="1"/>
</dbReference>
<feature type="transmembrane region" description="Helical" evidence="1">
    <location>
        <begin position="90"/>
        <end position="110"/>
    </location>
</feature>
<gene>
    <name evidence="2" type="ORF">SAMN05443668_111153</name>
</gene>
<feature type="transmembrane region" description="Helical" evidence="1">
    <location>
        <begin position="6"/>
        <end position="24"/>
    </location>
</feature>
<dbReference type="InterPro" id="IPR007165">
    <property type="entry name" value="Phage_holin_4_2"/>
</dbReference>
<dbReference type="AlphaFoldDB" id="A0A1M7RG50"/>
<dbReference type="EMBL" id="FRCS01000011">
    <property type="protein sequence ID" value="SHN45131.1"/>
    <property type="molecule type" value="Genomic_DNA"/>
</dbReference>
<dbReference type="RefSeq" id="WP_073261837.1">
    <property type="nucleotide sequence ID" value="NZ_FRCS01000011.1"/>
</dbReference>
<dbReference type="Gene3D" id="3.40.720.10">
    <property type="entry name" value="Alkaline Phosphatase, subunit A"/>
    <property type="match status" value="1"/>
</dbReference>
<dbReference type="STRING" id="134849.SAMN05443668_111153"/>
<reference evidence="2 3" key="1">
    <citation type="submission" date="2016-11" db="EMBL/GenBank/DDBJ databases">
        <authorList>
            <person name="Jaros S."/>
            <person name="Januszkiewicz K."/>
            <person name="Wedrychowicz H."/>
        </authorList>
    </citation>
    <scope>NUCLEOTIDE SEQUENCE [LARGE SCALE GENOMIC DNA]</scope>
    <source>
        <strain evidence="2 3">DSM 46144</strain>
    </source>
</reference>
<dbReference type="Pfam" id="PF04020">
    <property type="entry name" value="Phage_holin_4_2"/>
    <property type="match status" value="1"/>
</dbReference>
<dbReference type="InterPro" id="IPR017850">
    <property type="entry name" value="Alkaline_phosphatase_core_sf"/>
</dbReference>
<keyword evidence="1" id="KW-1133">Transmembrane helix</keyword>
<dbReference type="OrthoDB" id="5404822at2"/>
<keyword evidence="3" id="KW-1185">Reference proteome</keyword>
<dbReference type="Proteomes" id="UP000184440">
    <property type="component" value="Unassembled WGS sequence"/>
</dbReference>
<feature type="transmembrane region" description="Helical" evidence="1">
    <location>
        <begin position="31"/>
        <end position="50"/>
    </location>
</feature>
<evidence type="ECO:0000313" key="2">
    <source>
        <dbReference type="EMBL" id="SHN45131.1"/>
    </source>
</evidence>
<dbReference type="SUPFAM" id="SSF53649">
    <property type="entry name" value="Alkaline phosphatase-like"/>
    <property type="match status" value="1"/>
</dbReference>
<evidence type="ECO:0000313" key="3">
    <source>
        <dbReference type="Proteomes" id="UP000184440"/>
    </source>
</evidence>
<evidence type="ECO:0000256" key="1">
    <source>
        <dbReference type="SAM" id="Phobius"/>
    </source>
</evidence>
<name>A0A1M7RG50_9ACTN</name>
<protein>
    <submittedName>
        <fullName evidence="2">Type I phosphodiesterase / nucleotide pyrophosphatase</fullName>
    </submittedName>
</protein>
<organism evidence="2 3">
    <name type="scientific">Cryptosporangium aurantiacum</name>
    <dbReference type="NCBI Taxonomy" id="134849"/>
    <lineage>
        <taxon>Bacteria</taxon>
        <taxon>Bacillati</taxon>
        <taxon>Actinomycetota</taxon>
        <taxon>Actinomycetes</taxon>
        <taxon>Cryptosporangiales</taxon>
        <taxon>Cryptosporangiaceae</taxon>
        <taxon>Cryptosporangium</taxon>
    </lineage>
</organism>
<dbReference type="InterPro" id="IPR002591">
    <property type="entry name" value="Phosphodiest/P_Trfase"/>
</dbReference>
<accession>A0A1M7RG50</accession>
<proteinExistence type="predicted"/>
<keyword evidence="1" id="KW-0812">Transmembrane</keyword>